<proteinExistence type="predicted"/>
<evidence type="ECO:0000259" key="3">
    <source>
        <dbReference type="Pfam" id="PF25591"/>
    </source>
</evidence>
<feature type="transmembrane region" description="Helical" evidence="2">
    <location>
        <begin position="61"/>
        <end position="78"/>
    </location>
</feature>
<feature type="transmembrane region" description="Helical" evidence="2">
    <location>
        <begin position="299"/>
        <end position="325"/>
    </location>
</feature>
<dbReference type="InterPro" id="IPR057697">
    <property type="entry name" value="DUF7937"/>
</dbReference>
<feature type="transmembrane region" description="Helical" evidence="2">
    <location>
        <begin position="201"/>
        <end position="223"/>
    </location>
</feature>
<keyword evidence="2" id="KW-1133">Transmembrane helix</keyword>
<feature type="transmembrane region" description="Helical" evidence="2">
    <location>
        <begin position="345"/>
        <end position="364"/>
    </location>
</feature>
<feature type="transmembrane region" description="Helical" evidence="2">
    <location>
        <begin position="99"/>
        <end position="121"/>
    </location>
</feature>
<dbReference type="Proteomes" id="UP001529338">
    <property type="component" value="Unassembled WGS sequence"/>
</dbReference>
<protein>
    <recommendedName>
        <fullName evidence="7">DUF4173 domain-containing protein</fullName>
    </recommendedName>
</protein>
<feature type="transmembrane region" description="Helical" evidence="2">
    <location>
        <begin position="127"/>
        <end position="145"/>
    </location>
</feature>
<name>A0ABT7SI61_9CELL</name>
<feature type="region of interest" description="Disordered" evidence="1">
    <location>
        <begin position="436"/>
        <end position="457"/>
    </location>
</feature>
<evidence type="ECO:0000256" key="1">
    <source>
        <dbReference type="SAM" id="MobiDB-lite"/>
    </source>
</evidence>
<feature type="transmembrane region" description="Helical" evidence="2">
    <location>
        <begin position="31"/>
        <end position="49"/>
    </location>
</feature>
<feature type="domain" description="DUF7937" evidence="4">
    <location>
        <begin position="30"/>
        <end position="427"/>
    </location>
</feature>
<keyword evidence="2" id="KW-0812">Transmembrane</keyword>
<dbReference type="Pfam" id="PF25591">
    <property type="entry name" value="LRV_2"/>
    <property type="match status" value="1"/>
</dbReference>
<organism evidence="5 6">
    <name type="scientific">Cellulomonas alba</name>
    <dbReference type="NCBI Taxonomy" id="3053467"/>
    <lineage>
        <taxon>Bacteria</taxon>
        <taxon>Bacillati</taxon>
        <taxon>Actinomycetota</taxon>
        <taxon>Actinomycetes</taxon>
        <taxon>Micrococcales</taxon>
        <taxon>Cellulomonadaceae</taxon>
        <taxon>Cellulomonas</taxon>
    </lineage>
</organism>
<dbReference type="InterPro" id="IPR057893">
    <property type="entry name" value="LRV_2"/>
</dbReference>
<feature type="compositionally biased region" description="Low complexity" evidence="1">
    <location>
        <begin position="445"/>
        <end position="457"/>
    </location>
</feature>
<keyword evidence="2" id="KW-0472">Membrane</keyword>
<evidence type="ECO:0000256" key="2">
    <source>
        <dbReference type="SAM" id="Phobius"/>
    </source>
</evidence>
<comment type="caution">
    <text evidence="5">The sequence shown here is derived from an EMBL/GenBank/DDBJ whole genome shotgun (WGS) entry which is preliminary data.</text>
</comment>
<feature type="transmembrane region" description="Helical" evidence="2">
    <location>
        <begin position="166"/>
        <end position="189"/>
    </location>
</feature>
<reference evidence="5 6" key="1">
    <citation type="submission" date="2023-06" db="EMBL/GenBank/DDBJ databases">
        <title>Cellulomonas sp. MW4 Whole genome sequence.</title>
        <authorList>
            <person name="Park S."/>
        </authorList>
    </citation>
    <scope>NUCLEOTIDE SEQUENCE [LARGE SCALE GENOMIC DNA]</scope>
    <source>
        <strain evidence="5 6">MW4</strain>
    </source>
</reference>
<evidence type="ECO:0000313" key="5">
    <source>
        <dbReference type="EMBL" id="MDM7855881.1"/>
    </source>
</evidence>
<accession>A0ABT7SI61</accession>
<dbReference type="RefSeq" id="WP_289455914.1">
    <property type="nucleotide sequence ID" value="NZ_JAUCGQ010000002.1"/>
</dbReference>
<evidence type="ECO:0000313" key="6">
    <source>
        <dbReference type="Proteomes" id="UP001529338"/>
    </source>
</evidence>
<sequence>MSTPHDVPVTPAPGAAWRRPNPFGDVPARDYATDAVALVLLCVSLGLAWSFHDRAWQRVDVVLVSAVSVASLAVTYVVRARGGSLRTALRVRAWLGLPYAVCVLASAAVDAVGAFALRITGPTLPGGLGPAVAVGLAGAALAAAPRAAESADAALAGAARRLARSILGGLLAGVVVLQALTLGALASGIVRFLDRVGAQTWVGLTADAVLVLLVTALAGGPLLATLRGSAPWRWVLVAIAATTTALTLTDGFPVATMLPDGSGGPGLVLVPAAGAVALGAAVSATLRRVEPPVRAWCEVARAAWVAIAVAAGALVVIHLLGLIHLLHTVQQLGGDLHPGRVTGRIALVVALDAVIVVLALAASVVVGRRGLDARPVGLWLTAAAVVVGTAIIATRGWARPGLTDTIVAYGLPILAVLALTVPDAVRESARLPRGSATYGPGVGADGPATGAHDGAGAADHGFTTAQAADPATDLAVLAAIVERAPELRPLVAANPSAYPDLLAWLAQLHDPDVDAALASRPS</sequence>
<dbReference type="EMBL" id="JAUCGQ010000002">
    <property type="protein sequence ID" value="MDM7855881.1"/>
    <property type="molecule type" value="Genomic_DNA"/>
</dbReference>
<feature type="transmembrane region" description="Helical" evidence="2">
    <location>
        <begin position="376"/>
        <end position="394"/>
    </location>
</feature>
<feature type="transmembrane region" description="Helical" evidence="2">
    <location>
        <begin position="267"/>
        <end position="287"/>
    </location>
</feature>
<keyword evidence="6" id="KW-1185">Reference proteome</keyword>
<evidence type="ECO:0008006" key="7">
    <source>
        <dbReference type="Google" id="ProtNLM"/>
    </source>
</evidence>
<dbReference type="Pfam" id="PF25592">
    <property type="entry name" value="DUF7937"/>
    <property type="match status" value="1"/>
</dbReference>
<gene>
    <name evidence="5" type="ORF">QRT04_13150</name>
</gene>
<evidence type="ECO:0000259" key="4">
    <source>
        <dbReference type="Pfam" id="PF25592"/>
    </source>
</evidence>
<feature type="transmembrane region" description="Helical" evidence="2">
    <location>
        <begin position="406"/>
        <end position="425"/>
    </location>
</feature>
<feature type="domain" description="Leucine rich repeat variant" evidence="3">
    <location>
        <begin position="462"/>
        <end position="521"/>
    </location>
</feature>
<feature type="transmembrane region" description="Helical" evidence="2">
    <location>
        <begin position="235"/>
        <end position="255"/>
    </location>
</feature>